<name>A7RU30_NEMVE</name>
<evidence type="ECO:0000256" key="5">
    <source>
        <dbReference type="ARBA" id="ARBA00023212"/>
    </source>
</evidence>
<dbReference type="PhylomeDB" id="A7RU30"/>
<proteinExistence type="inferred from homology"/>
<dbReference type="PROSITE" id="PS01132">
    <property type="entry name" value="ACTINS_ACT_LIKE"/>
    <property type="match status" value="1"/>
</dbReference>
<dbReference type="FunFam" id="3.30.420.40:FF:000058">
    <property type="entry name" value="Putative actin-related protein 5"/>
    <property type="match status" value="1"/>
</dbReference>
<evidence type="ECO:0000313" key="7">
    <source>
        <dbReference type="EMBL" id="EDO45012.1"/>
    </source>
</evidence>
<evidence type="ECO:0000256" key="4">
    <source>
        <dbReference type="ARBA" id="ARBA00022840"/>
    </source>
</evidence>
<keyword evidence="3" id="KW-0547">Nucleotide-binding</keyword>
<evidence type="ECO:0000256" key="1">
    <source>
        <dbReference type="ARBA" id="ARBA00004245"/>
    </source>
</evidence>
<dbReference type="Pfam" id="PF00022">
    <property type="entry name" value="Actin"/>
    <property type="match status" value="1"/>
</dbReference>
<dbReference type="InterPro" id="IPR020902">
    <property type="entry name" value="Actin/actin-like_CS"/>
</dbReference>
<dbReference type="InParanoid" id="A7RU30"/>
<dbReference type="AlphaFoldDB" id="A7RU30"/>
<dbReference type="SMART" id="SM00268">
    <property type="entry name" value="ACTIN"/>
    <property type="match status" value="1"/>
</dbReference>
<dbReference type="PRINTS" id="PR00190">
    <property type="entry name" value="ACTIN"/>
</dbReference>
<evidence type="ECO:0008006" key="9">
    <source>
        <dbReference type="Google" id="ProtNLM"/>
    </source>
</evidence>
<accession>A7RU30</accession>
<keyword evidence="5" id="KW-0206">Cytoskeleton</keyword>
<dbReference type="GO" id="GO:0005524">
    <property type="term" value="F:ATP binding"/>
    <property type="evidence" value="ECO:0007669"/>
    <property type="project" value="UniProtKB-KW"/>
</dbReference>
<comment type="subcellular location">
    <subcellularLocation>
        <location evidence="1">Cytoplasm</location>
        <location evidence="1">Cytoskeleton</location>
    </subcellularLocation>
</comment>
<dbReference type="FunFam" id="3.90.640.10:FF:000047">
    <property type="entry name" value="Actin, alpha skeletal muscle"/>
    <property type="match status" value="1"/>
</dbReference>
<reference evidence="7 8" key="1">
    <citation type="journal article" date="2007" name="Science">
        <title>Sea anemone genome reveals ancestral eumetazoan gene repertoire and genomic organization.</title>
        <authorList>
            <person name="Putnam N.H."/>
            <person name="Srivastava M."/>
            <person name="Hellsten U."/>
            <person name="Dirks B."/>
            <person name="Chapman J."/>
            <person name="Salamov A."/>
            <person name="Terry A."/>
            <person name="Shapiro H."/>
            <person name="Lindquist E."/>
            <person name="Kapitonov V.V."/>
            <person name="Jurka J."/>
            <person name="Genikhovich G."/>
            <person name="Grigoriev I.V."/>
            <person name="Lucas S.M."/>
            <person name="Steele R.E."/>
            <person name="Finnerty J.R."/>
            <person name="Technau U."/>
            <person name="Martindale M.Q."/>
            <person name="Rokhsar D.S."/>
        </authorList>
    </citation>
    <scope>NUCLEOTIDE SEQUENCE [LARGE SCALE GENOMIC DNA]</scope>
    <source>
        <strain evidence="8">CH2 X CH6</strain>
    </source>
</reference>
<dbReference type="FunFam" id="3.30.420.40:FF:000148">
    <property type="entry name" value="Actin, alpha skeletal muscle"/>
    <property type="match status" value="1"/>
</dbReference>
<dbReference type="Gene3D" id="3.30.420.40">
    <property type="match status" value="2"/>
</dbReference>
<protein>
    <recommendedName>
        <fullName evidence="9">Actin</fullName>
    </recommendedName>
</protein>
<dbReference type="eggNOG" id="KOG0676">
    <property type="taxonomic scope" value="Eukaryota"/>
</dbReference>
<evidence type="ECO:0000256" key="2">
    <source>
        <dbReference type="ARBA" id="ARBA00022490"/>
    </source>
</evidence>
<dbReference type="GO" id="GO:0015629">
    <property type="term" value="C:actin cytoskeleton"/>
    <property type="evidence" value="ECO:0000318"/>
    <property type="project" value="GO_Central"/>
</dbReference>
<keyword evidence="2" id="KW-0963">Cytoplasm</keyword>
<dbReference type="HOGENOM" id="CLU_027965_0_2_1"/>
<organism evidence="7 8">
    <name type="scientific">Nematostella vectensis</name>
    <name type="common">Starlet sea anemone</name>
    <dbReference type="NCBI Taxonomy" id="45351"/>
    <lineage>
        <taxon>Eukaryota</taxon>
        <taxon>Metazoa</taxon>
        <taxon>Cnidaria</taxon>
        <taxon>Anthozoa</taxon>
        <taxon>Hexacorallia</taxon>
        <taxon>Actiniaria</taxon>
        <taxon>Edwardsiidae</taxon>
        <taxon>Nematostella</taxon>
    </lineage>
</organism>
<comment type="similarity">
    <text evidence="6">Belongs to the actin family.</text>
</comment>
<dbReference type="InterPro" id="IPR043129">
    <property type="entry name" value="ATPase_NBD"/>
</dbReference>
<dbReference type="PANTHER" id="PTHR11937">
    <property type="entry name" value="ACTIN"/>
    <property type="match status" value="1"/>
</dbReference>
<gene>
    <name evidence="7" type="ORF">NEMVEDRAFT_v1g93634</name>
</gene>
<sequence>VVIDNGSGFCKAGLSTDESPRVVFPAIVGRPRHKVMMRDYKDSYVGDEAQEMRGVLTLKYPLEHGIVTKWDDMELMWEHAFDQLRVRGEDFPVLLTEAPLNPKMNRERMVQLMFESFNVPCMYVAVQAVMALYASGRTTGTVFDCGDGVSHTVPVYDGYWLPHATQRIDLAGRDLTHYLQRLVTERGYSFQSTAEQQIIRDLKETLCYCAMDYERELKEAETSDDCEAPYMLPDGQSIRIGSERFRAAEPLFQPSLLGRDIDGIHESIFKSIKKCDIDLRAELFHNIVLSGGTTLLAGFSNRLHKEIYSLVDPKDPSRVRVVTPPDRDLAVWRGSAVLAGLPSFPKMCISSQEYDELGPDIIHRKCF</sequence>
<dbReference type="EMBL" id="DS469539">
    <property type="protein sequence ID" value="EDO45012.1"/>
    <property type="molecule type" value="Genomic_DNA"/>
</dbReference>
<keyword evidence="8" id="KW-1185">Reference proteome</keyword>
<feature type="non-terminal residue" evidence="7">
    <location>
        <position position="367"/>
    </location>
</feature>
<keyword evidence="4" id="KW-0067">ATP-binding</keyword>
<evidence type="ECO:0000256" key="6">
    <source>
        <dbReference type="RuleBase" id="RU000487"/>
    </source>
</evidence>
<evidence type="ECO:0000313" key="8">
    <source>
        <dbReference type="Proteomes" id="UP000001593"/>
    </source>
</evidence>
<dbReference type="Gene3D" id="3.90.640.10">
    <property type="entry name" value="Actin, Chain A, domain 4"/>
    <property type="match status" value="1"/>
</dbReference>
<evidence type="ECO:0000256" key="3">
    <source>
        <dbReference type="ARBA" id="ARBA00022741"/>
    </source>
</evidence>
<dbReference type="Proteomes" id="UP000001593">
    <property type="component" value="Unassembled WGS sequence"/>
</dbReference>
<dbReference type="InterPro" id="IPR004000">
    <property type="entry name" value="Actin"/>
</dbReference>
<dbReference type="SUPFAM" id="SSF53067">
    <property type="entry name" value="Actin-like ATPase domain"/>
    <property type="match status" value="2"/>
</dbReference>
<dbReference type="STRING" id="45351.A7RU30"/>
<dbReference type="CDD" id="cd13397">
    <property type="entry name" value="ASKHA_NBD_actin_Arp-T1-3"/>
    <property type="match status" value="1"/>
</dbReference>